<reference evidence="3 4" key="1">
    <citation type="submission" date="2019-06" db="EMBL/GenBank/DDBJ databases">
        <title>Genome analyses of bacteria isolated from kimchi.</title>
        <authorList>
            <person name="Lee S."/>
            <person name="Ahn S."/>
            <person name="Roh S."/>
        </authorList>
    </citation>
    <scope>NUCLEOTIDE SEQUENCE [LARGE SCALE GENOMIC DNA]</scope>
    <source>
        <strain evidence="3 4">CBA4606</strain>
    </source>
</reference>
<feature type="compositionally biased region" description="Basic and acidic residues" evidence="1">
    <location>
        <begin position="1"/>
        <end position="12"/>
    </location>
</feature>
<organism evidence="3 4">
    <name type="scientific">Pistricoccus aurantiacus</name>
    <dbReference type="NCBI Taxonomy" id="1883414"/>
    <lineage>
        <taxon>Bacteria</taxon>
        <taxon>Pseudomonadati</taxon>
        <taxon>Pseudomonadota</taxon>
        <taxon>Gammaproteobacteria</taxon>
        <taxon>Oceanospirillales</taxon>
        <taxon>Halomonadaceae</taxon>
        <taxon>Pistricoccus</taxon>
    </lineage>
</organism>
<evidence type="ECO:0000313" key="4">
    <source>
        <dbReference type="Proteomes" id="UP000321272"/>
    </source>
</evidence>
<evidence type="ECO:0008006" key="5">
    <source>
        <dbReference type="Google" id="ProtNLM"/>
    </source>
</evidence>
<dbReference type="OrthoDB" id="5739852at2"/>
<proteinExistence type="predicted"/>
<evidence type="ECO:0000313" key="3">
    <source>
        <dbReference type="EMBL" id="QEA38526.1"/>
    </source>
</evidence>
<feature type="compositionally biased region" description="Low complexity" evidence="1">
    <location>
        <begin position="121"/>
        <end position="136"/>
    </location>
</feature>
<gene>
    <name evidence="3" type="ORF">FGL86_05115</name>
</gene>
<keyword evidence="2" id="KW-0812">Transmembrane</keyword>
<feature type="compositionally biased region" description="Polar residues" evidence="1">
    <location>
        <begin position="74"/>
        <end position="85"/>
    </location>
</feature>
<feature type="region of interest" description="Disordered" evidence="1">
    <location>
        <begin position="1"/>
        <end position="178"/>
    </location>
</feature>
<keyword evidence="2" id="KW-1133">Transmembrane helix</keyword>
<keyword evidence="4" id="KW-1185">Reference proteome</keyword>
<protein>
    <recommendedName>
        <fullName evidence="5">Uroporphyrin-3 C-methyltransferase</fullName>
    </recommendedName>
</protein>
<feature type="compositionally biased region" description="Low complexity" evidence="1">
    <location>
        <begin position="151"/>
        <end position="163"/>
    </location>
</feature>
<feature type="transmembrane region" description="Helical" evidence="2">
    <location>
        <begin position="185"/>
        <end position="206"/>
    </location>
</feature>
<dbReference type="Pfam" id="PF04375">
    <property type="entry name" value="HemX"/>
    <property type="match status" value="1"/>
</dbReference>
<sequence>MSKQQHDQDEQRASSSDAGQSQPATENSVPRPAQAAHEKTRDESGKASSSKDSRPRSRGRRGGKPSHQDRSSQLEKTGSPLSGQSEAGLDRPGQDKSGQNKSAAADAISPSSPTAKDESKSTPAASAGAPAKTSASVPSSRPDTGKSSGDATAGASGKSSIGGAPPPSRNTVAQSGGSGGGKAGIIALVLVILLAIGVLLAGWWGWQQLNQRLSQQQQSLVDAADGTELAQRNADTLSSLQSQLDDMANQRQQALSDIRQGFEDYRGEVNDTLDKVLEELSKEQEPDEREWLHAEAAYLLRLANQRLELEGDVQGSAALLRTADKRLQEADNPALTAVRREISSELAALDSVPEIDRTGIYLALDAQQEQLAKLPLKQDIDQMPAPEAEEAPPTGSWKQQLSQFGNELKDLVTVRRHDEALEAMIAPDQEGYLRQNVRLKLEQAQLALLDENEELYEASIESAITLVNRYYATDKDAVSSALERLNELKDKAVRPELPDISGSQQALSRFIEKRFESQGNQGQASQAGQGDKP</sequence>
<dbReference type="PANTHER" id="PTHR38043:SF1">
    <property type="entry name" value="PROTEIN HEMX"/>
    <property type="match status" value="1"/>
</dbReference>
<feature type="compositionally biased region" description="Basic and acidic residues" evidence="1">
    <location>
        <begin position="36"/>
        <end position="55"/>
    </location>
</feature>
<evidence type="ECO:0000256" key="2">
    <source>
        <dbReference type="SAM" id="Phobius"/>
    </source>
</evidence>
<dbReference type="EMBL" id="CP042382">
    <property type="protein sequence ID" value="QEA38526.1"/>
    <property type="molecule type" value="Genomic_DNA"/>
</dbReference>
<accession>A0A5B8SP60</accession>
<feature type="compositionally biased region" description="Polar residues" evidence="1">
    <location>
        <begin position="13"/>
        <end position="28"/>
    </location>
</feature>
<dbReference type="KEGG" id="paur:FGL86_05115"/>
<feature type="compositionally biased region" description="Low complexity" evidence="1">
    <location>
        <begin position="102"/>
        <end position="114"/>
    </location>
</feature>
<feature type="compositionally biased region" description="Polar residues" evidence="1">
    <location>
        <begin position="137"/>
        <end position="150"/>
    </location>
</feature>
<dbReference type="AlphaFoldDB" id="A0A5B8SP60"/>
<dbReference type="RefSeq" id="WP_147183591.1">
    <property type="nucleotide sequence ID" value="NZ_CP042382.1"/>
</dbReference>
<dbReference type="Proteomes" id="UP000321272">
    <property type="component" value="Chromosome"/>
</dbReference>
<evidence type="ECO:0000256" key="1">
    <source>
        <dbReference type="SAM" id="MobiDB-lite"/>
    </source>
</evidence>
<dbReference type="PANTHER" id="PTHR38043">
    <property type="entry name" value="PROTEIN HEMX"/>
    <property type="match status" value="1"/>
</dbReference>
<name>A0A5B8SP60_9GAMM</name>
<keyword evidence="2" id="KW-0472">Membrane</keyword>
<dbReference type="InterPro" id="IPR007470">
    <property type="entry name" value="HemX"/>
</dbReference>